<evidence type="ECO:0000256" key="1">
    <source>
        <dbReference type="SAM" id="MobiDB-lite"/>
    </source>
</evidence>
<comment type="caution">
    <text evidence="2">The sequence shown here is derived from an EMBL/GenBank/DDBJ whole genome shotgun (WGS) entry which is preliminary data.</text>
</comment>
<dbReference type="EMBL" id="JAEACQ010000239">
    <property type="protein sequence ID" value="MBL7629938.1"/>
    <property type="molecule type" value="Genomic_DNA"/>
</dbReference>
<reference evidence="2" key="1">
    <citation type="submission" date="2020-12" db="EMBL/GenBank/DDBJ databases">
        <title>Genomic characterization of non-nitrogen-fixing Frankia strains.</title>
        <authorList>
            <person name="Carlos-Shanley C."/>
            <person name="Guerra T."/>
            <person name="Hahn D."/>
        </authorList>
    </citation>
    <scope>NUCLEOTIDE SEQUENCE</scope>
    <source>
        <strain evidence="2">CN6</strain>
    </source>
</reference>
<sequence length="116" mass="11478">MTFEGYLRTIKDRTGLGPDDFVRLAADRGLTGPAVKAGDVIRWLAADYGLGRGHAMAIVAVLKGTAPAGVVTPAGPSGAPPRDDARKGAAVARGGGRGAVEEGAAAGGAGEVRGRG</sequence>
<proteinExistence type="predicted"/>
<dbReference type="Pfam" id="PF14117">
    <property type="entry name" value="DUF4287"/>
    <property type="match status" value="1"/>
</dbReference>
<accession>A0A937UQC0</accession>
<dbReference type="AlphaFoldDB" id="A0A937UQC0"/>
<protein>
    <submittedName>
        <fullName evidence="2">DUF4287 domain-containing protein</fullName>
    </submittedName>
</protein>
<keyword evidence="3" id="KW-1185">Reference proteome</keyword>
<name>A0A937UQC0_9ACTN</name>
<dbReference type="InterPro" id="IPR025629">
    <property type="entry name" value="DUF4287"/>
</dbReference>
<feature type="compositionally biased region" description="Gly residues" evidence="1">
    <location>
        <begin position="105"/>
        <end position="116"/>
    </location>
</feature>
<feature type="region of interest" description="Disordered" evidence="1">
    <location>
        <begin position="72"/>
        <end position="116"/>
    </location>
</feature>
<gene>
    <name evidence="2" type="ORF">I7412_22770</name>
</gene>
<evidence type="ECO:0000313" key="2">
    <source>
        <dbReference type="EMBL" id="MBL7629938.1"/>
    </source>
</evidence>
<organism evidence="2 3">
    <name type="scientific">Frankia nepalensis</name>
    <dbReference type="NCBI Taxonomy" id="1836974"/>
    <lineage>
        <taxon>Bacteria</taxon>
        <taxon>Bacillati</taxon>
        <taxon>Actinomycetota</taxon>
        <taxon>Actinomycetes</taxon>
        <taxon>Frankiales</taxon>
        <taxon>Frankiaceae</taxon>
        <taxon>Frankia</taxon>
    </lineage>
</organism>
<dbReference type="Proteomes" id="UP000604475">
    <property type="component" value="Unassembled WGS sequence"/>
</dbReference>
<evidence type="ECO:0000313" key="3">
    <source>
        <dbReference type="Proteomes" id="UP000604475"/>
    </source>
</evidence>
<dbReference type="RefSeq" id="WP_203005483.1">
    <property type="nucleotide sequence ID" value="NZ_JADWYU010000128.1"/>
</dbReference>